<accession>A0ABU5RV65</accession>
<organism evidence="1 2">
    <name type="scientific">Cyanobium gracile UHCC 0139</name>
    <dbReference type="NCBI Taxonomy" id="3110308"/>
    <lineage>
        <taxon>Bacteria</taxon>
        <taxon>Bacillati</taxon>
        <taxon>Cyanobacteriota</taxon>
        <taxon>Cyanophyceae</taxon>
        <taxon>Synechococcales</taxon>
        <taxon>Prochlorococcaceae</taxon>
        <taxon>Cyanobium</taxon>
    </lineage>
</organism>
<protein>
    <recommendedName>
        <fullName evidence="3">Glycosyltransferase family 1 protein</fullName>
    </recommendedName>
</protein>
<evidence type="ECO:0008006" key="3">
    <source>
        <dbReference type="Google" id="ProtNLM"/>
    </source>
</evidence>
<keyword evidence="2" id="KW-1185">Reference proteome</keyword>
<reference evidence="1 2" key="1">
    <citation type="submission" date="2023-12" db="EMBL/GenBank/DDBJ databases">
        <title>Baltic Sea Cyanobacteria.</title>
        <authorList>
            <person name="Delbaje E."/>
            <person name="Fewer D.P."/>
            <person name="Shishido T.K."/>
        </authorList>
    </citation>
    <scope>NUCLEOTIDE SEQUENCE [LARGE SCALE GENOMIC DNA]</scope>
    <source>
        <strain evidence="1 2">UHCC 0139</strain>
    </source>
</reference>
<comment type="caution">
    <text evidence="1">The sequence shown here is derived from an EMBL/GenBank/DDBJ whole genome shotgun (WGS) entry which is preliminary data.</text>
</comment>
<name>A0ABU5RV65_9CYAN</name>
<evidence type="ECO:0000313" key="2">
    <source>
        <dbReference type="Proteomes" id="UP001304461"/>
    </source>
</evidence>
<evidence type="ECO:0000313" key="1">
    <source>
        <dbReference type="EMBL" id="MEA5391658.1"/>
    </source>
</evidence>
<proteinExistence type="predicted"/>
<dbReference type="Proteomes" id="UP001304461">
    <property type="component" value="Unassembled WGS sequence"/>
</dbReference>
<gene>
    <name evidence="1" type="ORF">VB738_10355</name>
</gene>
<dbReference type="RefSeq" id="WP_323305672.1">
    <property type="nucleotide sequence ID" value="NZ_JAYGHX010000005.1"/>
</dbReference>
<sequence>MSSSPRFHILSIDFQDLDVIWNVRLFYLAAGFRFVPGRVDPDLDLLVILRGDPGPPHRDHRGIVHVYDYVKELQVDWPERFPRAREIRLISLFRPDPLPEGLRWVPGYLPVVPEFWQQSPFRKRAGRPLHIANFKPMGDDPYQQDLARLARHGLVRVYGGRWDRLGLATHGLSYLEANRRLASAWCCYGLMYPYQRGLTLSGRMWQAPLHGCLVISEQGTNPLGLPGILEVERFSAETLLSVGSIRECWQIRQEATRYWREATERLALQLDLPAYRGPSAAQLASCGRERRAQHLRVAWGRRLARAGRWLTPPPISCWWRRRQRTLQGLGRLLQGASRPDGGPSNR</sequence>
<dbReference type="EMBL" id="JAYGHX010000005">
    <property type="protein sequence ID" value="MEA5391658.1"/>
    <property type="molecule type" value="Genomic_DNA"/>
</dbReference>